<dbReference type="AlphaFoldDB" id="A0A8J6B038"/>
<evidence type="ECO:0000256" key="9">
    <source>
        <dbReference type="ARBA" id="ARBA00048048"/>
    </source>
</evidence>
<protein>
    <recommendedName>
        <fullName evidence="10">Palmitoyltransferase</fullName>
        <ecNumber evidence="10">2.3.1.225</ecNumber>
    </recommendedName>
</protein>
<gene>
    <name evidence="12" type="ORF">J8273_6096</name>
</gene>
<dbReference type="PANTHER" id="PTHR22883">
    <property type="entry name" value="ZINC FINGER DHHC DOMAIN CONTAINING PROTEIN"/>
    <property type="match status" value="1"/>
</dbReference>
<evidence type="ECO:0000256" key="10">
    <source>
        <dbReference type="RuleBase" id="RU079119"/>
    </source>
</evidence>
<keyword evidence="7" id="KW-0449">Lipoprotein</keyword>
<keyword evidence="2 10" id="KW-0808">Transferase</keyword>
<evidence type="ECO:0000256" key="6">
    <source>
        <dbReference type="ARBA" id="ARBA00023139"/>
    </source>
</evidence>
<feature type="domain" description="Palmitoyltransferase DHHC" evidence="11">
    <location>
        <begin position="110"/>
        <end position="243"/>
    </location>
</feature>
<dbReference type="PROSITE" id="PS50216">
    <property type="entry name" value="DHHC"/>
    <property type="match status" value="1"/>
</dbReference>
<dbReference type="PANTHER" id="PTHR22883:SF43">
    <property type="entry name" value="PALMITOYLTRANSFERASE APP"/>
    <property type="match status" value="1"/>
</dbReference>
<dbReference type="OrthoDB" id="4096362at2759"/>
<dbReference type="InterPro" id="IPR001594">
    <property type="entry name" value="Palmitoyltrfase_DHHC"/>
</dbReference>
<dbReference type="Proteomes" id="UP000717585">
    <property type="component" value="Unassembled WGS sequence"/>
</dbReference>
<sequence length="358" mass="39850">MGRAKVLLGGRIVLGPEVKYLIGSVLLITLPSAYFLLTSALPFSLLVHWAPMIPLYPLPFLVLYLLLKASLTDPGIIPRRTLPGVADTPFDPTAGIAIHNVVVHGNRMNIRECDTCHIYRPLRTYHCRICDVCVRKHDHHCPWLGTCVGAHNYKSFIFLIVSVSVYCAVLALYLVGIWLTAIVSGIYWLAKEEYVRAAYTFFVLAVPPLPVAPVVVVVGSGILMLTAQHVKLIARGETTHEYLTVASSSKKPFQGSWFRNIHEFLRFSPQSLLRQSDIDYDALLDHSGSYVIRHGTVRMAYEPAEPSVFEYSRALHSTVDPEDPFEFVEECIAVDPAREEPEPAAEKVAVIEPAMTAL</sequence>
<dbReference type="Pfam" id="PF01529">
    <property type="entry name" value="DHHC"/>
    <property type="match status" value="1"/>
</dbReference>
<comment type="subcellular location">
    <subcellularLocation>
        <location evidence="1">Endomembrane system</location>
        <topology evidence="1">Multi-pass membrane protein</topology>
    </subcellularLocation>
</comment>
<comment type="similarity">
    <text evidence="10">Belongs to the DHHC palmitoyltransferase family.</text>
</comment>
<dbReference type="GO" id="GO:0006612">
    <property type="term" value="P:protein targeting to membrane"/>
    <property type="evidence" value="ECO:0007669"/>
    <property type="project" value="TreeGrafter"/>
</dbReference>
<evidence type="ECO:0000256" key="2">
    <source>
        <dbReference type="ARBA" id="ARBA00022679"/>
    </source>
</evidence>
<reference evidence="12" key="1">
    <citation type="submission" date="2021-05" db="EMBL/GenBank/DDBJ databases">
        <title>A free-living protist that lacks canonical eukaryotic 1 DNA replication and segregation systems.</title>
        <authorList>
            <person name="Salas-Leiva D.E."/>
            <person name="Tromer E.C."/>
            <person name="Curtis B.A."/>
            <person name="Jerlstrom-Hultqvist J."/>
            <person name="Kolisko M."/>
            <person name="Yi Z."/>
            <person name="Salas-Leiva J.S."/>
            <person name="Gallot-Lavallee L."/>
            <person name="Kops G.J.P.L."/>
            <person name="Archibald J.M."/>
            <person name="Simpson A.G.B."/>
            <person name="Roger A.J."/>
        </authorList>
    </citation>
    <scope>NUCLEOTIDE SEQUENCE</scope>
    <source>
        <strain evidence="12">BICM</strain>
    </source>
</reference>
<evidence type="ECO:0000313" key="13">
    <source>
        <dbReference type="Proteomes" id="UP000717585"/>
    </source>
</evidence>
<comment type="catalytic activity">
    <reaction evidence="9 10">
        <text>L-cysteinyl-[protein] + hexadecanoyl-CoA = S-hexadecanoyl-L-cysteinyl-[protein] + CoA</text>
        <dbReference type="Rhea" id="RHEA:36683"/>
        <dbReference type="Rhea" id="RHEA-COMP:10131"/>
        <dbReference type="Rhea" id="RHEA-COMP:11032"/>
        <dbReference type="ChEBI" id="CHEBI:29950"/>
        <dbReference type="ChEBI" id="CHEBI:57287"/>
        <dbReference type="ChEBI" id="CHEBI:57379"/>
        <dbReference type="ChEBI" id="CHEBI:74151"/>
        <dbReference type="EC" id="2.3.1.225"/>
    </reaction>
</comment>
<name>A0A8J6B038_9EUKA</name>
<evidence type="ECO:0000256" key="8">
    <source>
        <dbReference type="ARBA" id="ARBA00023315"/>
    </source>
</evidence>
<dbReference type="GO" id="GO:0005794">
    <property type="term" value="C:Golgi apparatus"/>
    <property type="evidence" value="ECO:0007669"/>
    <property type="project" value="TreeGrafter"/>
</dbReference>
<evidence type="ECO:0000259" key="11">
    <source>
        <dbReference type="Pfam" id="PF01529"/>
    </source>
</evidence>
<dbReference type="GO" id="GO:0005783">
    <property type="term" value="C:endoplasmic reticulum"/>
    <property type="evidence" value="ECO:0007669"/>
    <property type="project" value="TreeGrafter"/>
</dbReference>
<keyword evidence="6" id="KW-0564">Palmitate</keyword>
<accession>A0A8J6B038</accession>
<keyword evidence="5 10" id="KW-0472">Membrane</keyword>
<feature type="transmembrane region" description="Helical" evidence="10">
    <location>
        <begin position="201"/>
        <end position="225"/>
    </location>
</feature>
<evidence type="ECO:0000256" key="3">
    <source>
        <dbReference type="ARBA" id="ARBA00022692"/>
    </source>
</evidence>
<keyword evidence="3 10" id="KW-0812">Transmembrane</keyword>
<dbReference type="EMBL" id="JAHDYR010000036">
    <property type="protein sequence ID" value="KAG9392628.1"/>
    <property type="molecule type" value="Genomic_DNA"/>
</dbReference>
<proteinExistence type="inferred from homology"/>
<comment type="caution">
    <text evidence="12">The sequence shown here is derived from an EMBL/GenBank/DDBJ whole genome shotgun (WGS) entry which is preliminary data.</text>
</comment>
<dbReference type="EC" id="2.3.1.225" evidence="10"/>
<organism evidence="12 13">
    <name type="scientific">Carpediemonas membranifera</name>
    <dbReference type="NCBI Taxonomy" id="201153"/>
    <lineage>
        <taxon>Eukaryota</taxon>
        <taxon>Metamonada</taxon>
        <taxon>Carpediemonas-like organisms</taxon>
        <taxon>Carpediemonas</taxon>
    </lineage>
</organism>
<evidence type="ECO:0000256" key="7">
    <source>
        <dbReference type="ARBA" id="ARBA00023288"/>
    </source>
</evidence>
<comment type="domain">
    <text evidence="10">The DHHC domain is required for palmitoyltransferase activity.</text>
</comment>
<keyword evidence="4 10" id="KW-1133">Transmembrane helix</keyword>
<evidence type="ECO:0000313" key="12">
    <source>
        <dbReference type="EMBL" id="KAG9392628.1"/>
    </source>
</evidence>
<evidence type="ECO:0000256" key="5">
    <source>
        <dbReference type="ARBA" id="ARBA00023136"/>
    </source>
</evidence>
<keyword evidence="13" id="KW-1185">Reference proteome</keyword>
<evidence type="ECO:0000256" key="4">
    <source>
        <dbReference type="ARBA" id="ARBA00022989"/>
    </source>
</evidence>
<feature type="transmembrane region" description="Helical" evidence="10">
    <location>
        <begin position="49"/>
        <end position="67"/>
    </location>
</feature>
<keyword evidence="8 10" id="KW-0012">Acyltransferase</keyword>
<dbReference type="GO" id="GO:0019706">
    <property type="term" value="F:protein-cysteine S-palmitoyltransferase activity"/>
    <property type="evidence" value="ECO:0007669"/>
    <property type="project" value="UniProtKB-EC"/>
</dbReference>
<evidence type="ECO:0000256" key="1">
    <source>
        <dbReference type="ARBA" id="ARBA00004127"/>
    </source>
</evidence>
<dbReference type="InterPro" id="IPR039859">
    <property type="entry name" value="PFA4/ZDH16/20/ERF2-like"/>
</dbReference>
<feature type="transmembrane region" description="Helical" evidence="10">
    <location>
        <begin position="156"/>
        <end position="189"/>
    </location>
</feature>
<feature type="transmembrane region" description="Helical" evidence="10">
    <location>
        <begin position="20"/>
        <end position="37"/>
    </location>
</feature>